<comment type="caution">
    <text evidence="5">The sequence shown here is derived from an EMBL/GenBank/DDBJ whole genome shotgun (WGS) entry which is preliminary data.</text>
</comment>
<gene>
    <name evidence="5" type="ORF">EZV62_008253</name>
</gene>
<dbReference type="OrthoDB" id="786439at2759"/>
<organism evidence="5 6">
    <name type="scientific">Acer yangbiense</name>
    <dbReference type="NCBI Taxonomy" id="1000413"/>
    <lineage>
        <taxon>Eukaryota</taxon>
        <taxon>Viridiplantae</taxon>
        <taxon>Streptophyta</taxon>
        <taxon>Embryophyta</taxon>
        <taxon>Tracheophyta</taxon>
        <taxon>Spermatophyta</taxon>
        <taxon>Magnoliopsida</taxon>
        <taxon>eudicotyledons</taxon>
        <taxon>Gunneridae</taxon>
        <taxon>Pentapetalae</taxon>
        <taxon>rosids</taxon>
        <taxon>malvids</taxon>
        <taxon>Sapindales</taxon>
        <taxon>Sapindaceae</taxon>
        <taxon>Hippocastanoideae</taxon>
        <taxon>Acereae</taxon>
        <taxon>Acer</taxon>
    </lineage>
</organism>
<keyword evidence="3" id="KW-0067">ATP-binding</keyword>
<evidence type="ECO:0000259" key="4">
    <source>
        <dbReference type="Pfam" id="PF00931"/>
    </source>
</evidence>
<accession>A0A5C7ID63</accession>
<dbReference type="Pfam" id="PF00931">
    <property type="entry name" value="NB-ARC"/>
    <property type="match status" value="2"/>
</dbReference>
<keyword evidence="2" id="KW-0611">Plant defense</keyword>
<evidence type="ECO:0000256" key="3">
    <source>
        <dbReference type="ARBA" id="ARBA00022840"/>
    </source>
</evidence>
<dbReference type="InterPro" id="IPR050905">
    <property type="entry name" value="Plant_NBS-LRR"/>
</dbReference>
<dbReference type="GO" id="GO:0043531">
    <property type="term" value="F:ADP binding"/>
    <property type="evidence" value="ECO:0007669"/>
    <property type="project" value="InterPro"/>
</dbReference>
<dbReference type="Proteomes" id="UP000323000">
    <property type="component" value="Chromosome 3"/>
</dbReference>
<dbReference type="PRINTS" id="PR00364">
    <property type="entry name" value="DISEASERSIST"/>
</dbReference>
<dbReference type="EMBL" id="VAHF01000003">
    <property type="protein sequence ID" value="TXG66978.1"/>
    <property type="molecule type" value="Genomic_DNA"/>
</dbReference>
<dbReference type="AlphaFoldDB" id="A0A5C7ID63"/>
<proteinExistence type="predicted"/>
<dbReference type="Gene3D" id="1.10.8.430">
    <property type="entry name" value="Helical domain of apoptotic protease-activating factors"/>
    <property type="match status" value="1"/>
</dbReference>
<sequence>MEIAVGIVSSILSKIGDYLLESTVHQVGYFIYFNNIVEDLRKQDEYLRLTKERVQQNIERSTKNNEDVEKDVRKWLTDVSNAIEDAQKLSIEFLAPKDFIPFESRKPVFDQIIESMNDDNTHMVGLYGMRGVGKTTLATSVASRVKEQKIFYEAVMVLEESELGRGKRLYLRLKIEKKILIILDDVWDKLDLSTLGIPFGEDYMGCRILLTTRHQRVCTGMWCQRQILLNVLNENEGLDLLIRHASIGDGPSSTMIDMAKDIARECNGLPLEIVAIGDLSPLAS</sequence>
<protein>
    <recommendedName>
        <fullName evidence="4">NB-ARC domain-containing protein</fullName>
    </recommendedName>
</protein>
<feature type="domain" description="NB-ARC" evidence="4">
    <location>
        <begin position="174"/>
        <end position="243"/>
    </location>
</feature>
<feature type="domain" description="NB-ARC" evidence="4">
    <location>
        <begin position="109"/>
        <end position="162"/>
    </location>
</feature>
<dbReference type="SUPFAM" id="SSF52540">
    <property type="entry name" value="P-loop containing nucleoside triphosphate hydrolases"/>
    <property type="match status" value="1"/>
</dbReference>
<dbReference type="PANTHER" id="PTHR33463:SF135">
    <property type="entry name" value="RESISTANCE PROTEIN RPS2, PUTATIVE-RELATED"/>
    <property type="match status" value="1"/>
</dbReference>
<dbReference type="GO" id="GO:0006952">
    <property type="term" value="P:defense response"/>
    <property type="evidence" value="ECO:0007669"/>
    <property type="project" value="UniProtKB-KW"/>
</dbReference>
<keyword evidence="6" id="KW-1185">Reference proteome</keyword>
<dbReference type="GO" id="GO:0005524">
    <property type="term" value="F:ATP binding"/>
    <property type="evidence" value="ECO:0007669"/>
    <property type="project" value="UniProtKB-KW"/>
</dbReference>
<evidence type="ECO:0000256" key="2">
    <source>
        <dbReference type="ARBA" id="ARBA00022821"/>
    </source>
</evidence>
<evidence type="ECO:0000313" key="6">
    <source>
        <dbReference type="Proteomes" id="UP000323000"/>
    </source>
</evidence>
<dbReference type="InterPro" id="IPR027417">
    <property type="entry name" value="P-loop_NTPase"/>
</dbReference>
<name>A0A5C7ID63_9ROSI</name>
<evidence type="ECO:0000256" key="1">
    <source>
        <dbReference type="ARBA" id="ARBA00022741"/>
    </source>
</evidence>
<dbReference type="PANTHER" id="PTHR33463">
    <property type="entry name" value="NB-ARC DOMAIN-CONTAINING PROTEIN-RELATED"/>
    <property type="match status" value="1"/>
</dbReference>
<keyword evidence="1" id="KW-0547">Nucleotide-binding</keyword>
<reference evidence="6" key="1">
    <citation type="journal article" date="2019" name="Gigascience">
        <title>De novo genome assembly of the endangered Acer yangbiense, a plant species with extremely small populations endemic to Yunnan Province, China.</title>
        <authorList>
            <person name="Yang J."/>
            <person name="Wariss H.M."/>
            <person name="Tao L."/>
            <person name="Zhang R."/>
            <person name="Yun Q."/>
            <person name="Hollingsworth P."/>
            <person name="Dao Z."/>
            <person name="Luo G."/>
            <person name="Guo H."/>
            <person name="Ma Y."/>
            <person name="Sun W."/>
        </authorList>
    </citation>
    <scope>NUCLEOTIDE SEQUENCE [LARGE SCALE GENOMIC DNA]</scope>
    <source>
        <strain evidence="6">cv. Malutang</strain>
    </source>
</reference>
<dbReference type="InterPro" id="IPR002182">
    <property type="entry name" value="NB-ARC"/>
</dbReference>
<dbReference type="InterPro" id="IPR042197">
    <property type="entry name" value="Apaf_helical"/>
</dbReference>
<dbReference type="Gene3D" id="3.40.50.300">
    <property type="entry name" value="P-loop containing nucleotide triphosphate hydrolases"/>
    <property type="match status" value="2"/>
</dbReference>
<evidence type="ECO:0000313" key="5">
    <source>
        <dbReference type="EMBL" id="TXG66978.1"/>
    </source>
</evidence>